<dbReference type="NCBIfam" id="TIGR02595">
    <property type="entry name" value="PEP_CTERM"/>
    <property type="match status" value="1"/>
</dbReference>
<feature type="domain" description="Ice-binding protein C-terminal" evidence="2">
    <location>
        <begin position="154"/>
        <end position="177"/>
    </location>
</feature>
<reference evidence="3" key="1">
    <citation type="submission" date="2018-06" db="EMBL/GenBank/DDBJ databases">
        <authorList>
            <person name="Zhirakovskaya E."/>
        </authorList>
    </citation>
    <scope>NUCLEOTIDE SEQUENCE</scope>
</reference>
<dbReference type="InterPro" id="IPR013424">
    <property type="entry name" value="Ice-binding_C"/>
</dbReference>
<sequence length="188" mass="20406">MNNLKRLVFTLILALGTTGIVNANIVYTDTYDAGGIRMNGTLFGADDSVSWQFNILDAGYNPASQEITSATIGLNLRDDRGWFERFLIPEFANLSAGLNTYSWEVDTGTSSFSIDSLLTLSDTGLLDVTLVATFGDFYFDYATLTVDAVNGAVQIPEPTSLALMGLGLLGLAFVQRRKKSAHQKEINS</sequence>
<keyword evidence="1" id="KW-1133">Transmembrane helix</keyword>
<dbReference type="AlphaFoldDB" id="A0A3B1AQV1"/>
<evidence type="ECO:0000256" key="1">
    <source>
        <dbReference type="SAM" id="Phobius"/>
    </source>
</evidence>
<evidence type="ECO:0000313" key="3">
    <source>
        <dbReference type="EMBL" id="VAW95086.1"/>
    </source>
</evidence>
<gene>
    <name evidence="3" type="ORF">MNBD_GAMMA21-1633</name>
</gene>
<dbReference type="Pfam" id="PF07589">
    <property type="entry name" value="PEP-CTERM"/>
    <property type="match status" value="1"/>
</dbReference>
<accession>A0A3B1AQV1</accession>
<keyword evidence="1" id="KW-0812">Transmembrane</keyword>
<organism evidence="3">
    <name type="scientific">hydrothermal vent metagenome</name>
    <dbReference type="NCBI Taxonomy" id="652676"/>
    <lineage>
        <taxon>unclassified sequences</taxon>
        <taxon>metagenomes</taxon>
        <taxon>ecological metagenomes</taxon>
    </lineage>
</organism>
<keyword evidence="1" id="KW-0472">Membrane</keyword>
<feature type="transmembrane region" description="Helical" evidence="1">
    <location>
        <begin position="158"/>
        <end position="174"/>
    </location>
</feature>
<name>A0A3B1AQV1_9ZZZZ</name>
<dbReference type="EMBL" id="UOFR01000031">
    <property type="protein sequence ID" value="VAW95086.1"/>
    <property type="molecule type" value="Genomic_DNA"/>
</dbReference>
<protein>
    <submittedName>
        <fullName evidence="3">RND efflux system, inner membrane transporter CmeB</fullName>
    </submittedName>
</protein>
<proteinExistence type="predicted"/>
<evidence type="ECO:0000259" key="2">
    <source>
        <dbReference type="Pfam" id="PF07589"/>
    </source>
</evidence>